<keyword evidence="3" id="KW-1185">Reference proteome</keyword>
<evidence type="ECO:0000313" key="2">
    <source>
        <dbReference type="EMBL" id="KAK3316806.1"/>
    </source>
</evidence>
<dbReference type="Proteomes" id="UP001283341">
    <property type="component" value="Unassembled WGS sequence"/>
</dbReference>
<dbReference type="EMBL" id="JAUEDM010000005">
    <property type="protein sequence ID" value="KAK3316806.1"/>
    <property type="molecule type" value="Genomic_DNA"/>
</dbReference>
<protein>
    <submittedName>
        <fullName evidence="2">Uncharacterized protein</fullName>
    </submittedName>
</protein>
<dbReference type="AlphaFoldDB" id="A0AAE0I384"/>
<feature type="compositionally biased region" description="Low complexity" evidence="1">
    <location>
        <begin position="75"/>
        <end position="101"/>
    </location>
</feature>
<organism evidence="2 3">
    <name type="scientific">Apodospora peruviana</name>
    <dbReference type="NCBI Taxonomy" id="516989"/>
    <lineage>
        <taxon>Eukaryota</taxon>
        <taxon>Fungi</taxon>
        <taxon>Dikarya</taxon>
        <taxon>Ascomycota</taxon>
        <taxon>Pezizomycotina</taxon>
        <taxon>Sordariomycetes</taxon>
        <taxon>Sordariomycetidae</taxon>
        <taxon>Sordariales</taxon>
        <taxon>Lasiosphaeriaceae</taxon>
        <taxon>Apodospora</taxon>
    </lineage>
</organism>
<evidence type="ECO:0000313" key="3">
    <source>
        <dbReference type="Proteomes" id="UP001283341"/>
    </source>
</evidence>
<gene>
    <name evidence="2" type="ORF">B0H66DRAFT_626323</name>
</gene>
<feature type="compositionally biased region" description="Basic and acidic residues" evidence="1">
    <location>
        <begin position="113"/>
        <end position="128"/>
    </location>
</feature>
<proteinExistence type="predicted"/>
<accession>A0AAE0I384</accession>
<sequence>MAYPCTSTNEDDPICLLNTGFFQLIPTAVEPKTLRGGLLSPVTLAVETTECISTEDSSPATVPTGKYWRMPLVMPSPSSRSPTSPAPRPTTSWTSSDITTSHGQKKTSPFAFGKKEKPTSGEETEKPKSPPIFSKNRATIKGHSPCTRAEVFLSRFRFHRKTWWQQWQTGCWP</sequence>
<reference evidence="2" key="2">
    <citation type="submission" date="2023-06" db="EMBL/GenBank/DDBJ databases">
        <authorList>
            <consortium name="Lawrence Berkeley National Laboratory"/>
            <person name="Haridas S."/>
            <person name="Hensen N."/>
            <person name="Bonometti L."/>
            <person name="Westerberg I."/>
            <person name="Brannstrom I.O."/>
            <person name="Guillou S."/>
            <person name="Cros-Aarteil S."/>
            <person name="Calhoun S."/>
            <person name="Kuo A."/>
            <person name="Mondo S."/>
            <person name="Pangilinan J."/>
            <person name="Riley R."/>
            <person name="Labutti K."/>
            <person name="Andreopoulos B."/>
            <person name="Lipzen A."/>
            <person name="Chen C."/>
            <person name="Yanf M."/>
            <person name="Daum C."/>
            <person name="Ng V."/>
            <person name="Clum A."/>
            <person name="Steindorff A."/>
            <person name="Ohm R."/>
            <person name="Martin F."/>
            <person name="Silar P."/>
            <person name="Natvig D."/>
            <person name="Lalanne C."/>
            <person name="Gautier V."/>
            <person name="Ament-Velasquez S.L."/>
            <person name="Kruys A."/>
            <person name="Hutchinson M.I."/>
            <person name="Powell A.J."/>
            <person name="Barry K."/>
            <person name="Miller A.N."/>
            <person name="Grigoriev I.V."/>
            <person name="Debuchy R."/>
            <person name="Gladieux P."/>
            <person name="Thoren M.H."/>
            <person name="Johannesson H."/>
        </authorList>
    </citation>
    <scope>NUCLEOTIDE SEQUENCE</scope>
    <source>
        <strain evidence="2">CBS 118394</strain>
    </source>
</reference>
<comment type="caution">
    <text evidence="2">The sequence shown here is derived from an EMBL/GenBank/DDBJ whole genome shotgun (WGS) entry which is preliminary data.</text>
</comment>
<reference evidence="2" key="1">
    <citation type="journal article" date="2023" name="Mol. Phylogenet. Evol.">
        <title>Genome-scale phylogeny and comparative genomics of the fungal order Sordariales.</title>
        <authorList>
            <person name="Hensen N."/>
            <person name="Bonometti L."/>
            <person name="Westerberg I."/>
            <person name="Brannstrom I.O."/>
            <person name="Guillou S."/>
            <person name="Cros-Aarteil S."/>
            <person name="Calhoun S."/>
            <person name="Haridas S."/>
            <person name="Kuo A."/>
            <person name="Mondo S."/>
            <person name="Pangilinan J."/>
            <person name="Riley R."/>
            <person name="LaButti K."/>
            <person name="Andreopoulos B."/>
            <person name="Lipzen A."/>
            <person name="Chen C."/>
            <person name="Yan M."/>
            <person name="Daum C."/>
            <person name="Ng V."/>
            <person name="Clum A."/>
            <person name="Steindorff A."/>
            <person name="Ohm R.A."/>
            <person name="Martin F."/>
            <person name="Silar P."/>
            <person name="Natvig D.O."/>
            <person name="Lalanne C."/>
            <person name="Gautier V."/>
            <person name="Ament-Velasquez S.L."/>
            <person name="Kruys A."/>
            <person name="Hutchinson M.I."/>
            <person name="Powell A.J."/>
            <person name="Barry K."/>
            <person name="Miller A.N."/>
            <person name="Grigoriev I.V."/>
            <person name="Debuchy R."/>
            <person name="Gladieux P."/>
            <person name="Hiltunen Thoren M."/>
            <person name="Johannesson H."/>
        </authorList>
    </citation>
    <scope>NUCLEOTIDE SEQUENCE</scope>
    <source>
        <strain evidence="2">CBS 118394</strain>
    </source>
</reference>
<feature type="region of interest" description="Disordered" evidence="1">
    <location>
        <begin position="71"/>
        <end position="139"/>
    </location>
</feature>
<evidence type="ECO:0000256" key="1">
    <source>
        <dbReference type="SAM" id="MobiDB-lite"/>
    </source>
</evidence>
<name>A0AAE0I384_9PEZI</name>